<evidence type="ECO:0000313" key="2">
    <source>
        <dbReference type="Proteomes" id="UP000225740"/>
    </source>
</evidence>
<accession>A0A2G1VYR6</accession>
<dbReference type="EMBL" id="NIZW01000036">
    <property type="protein sequence ID" value="PHQ31924.1"/>
    <property type="molecule type" value="Genomic_DNA"/>
</dbReference>
<name>A0A2G1VYR6_9BACT</name>
<comment type="caution">
    <text evidence="1">The sequence shown here is derived from an EMBL/GenBank/DDBJ whole genome shotgun (WGS) entry which is preliminary data.</text>
</comment>
<dbReference type="Proteomes" id="UP000225740">
    <property type="component" value="Unassembled WGS sequence"/>
</dbReference>
<protein>
    <submittedName>
        <fullName evidence="1">Uncharacterized protein</fullName>
    </submittedName>
</protein>
<dbReference type="AlphaFoldDB" id="A0A2G1VYR6"/>
<gene>
    <name evidence="1" type="ORF">CEE69_28540</name>
</gene>
<keyword evidence="2" id="KW-1185">Reference proteome</keyword>
<sequence>MVRQGIVTAGDTAIHNRAVTIEAPASKTSNQSCNREEIATRINQSFDWVLGGAKEDCQKEMIPCKGSTCTESRGTGV</sequence>
<evidence type="ECO:0000313" key="1">
    <source>
        <dbReference type="EMBL" id="PHQ31924.1"/>
    </source>
</evidence>
<reference evidence="1 2" key="1">
    <citation type="submission" date="2017-06" db="EMBL/GenBank/DDBJ databases">
        <title>Description of Rhodopirellula bahusiensis sp. nov.</title>
        <authorList>
            <person name="Kizina J."/>
            <person name="Harder J."/>
        </authorList>
    </citation>
    <scope>NUCLEOTIDE SEQUENCE [LARGE SCALE GENOMIC DNA]</scope>
    <source>
        <strain evidence="1 2">SWK21</strain>
    </source>
</reference>
<organism evidence="1 2">
    <name type="scientific">Rhodopirellula bahusiensis</name>
    <dbReference type="NCBI Taxonomy" id="2014065"/>
    <lineage>
        <taxon>Bacteria</taxon>
        <taxon>Pseudomonadati</taxon>
        <taxon>Planctomycetota</taxon>
        <taxon>Planctomycetia</taxon>
        <taxon>Pirellulales</taxon>
        <taxon>Pirellulaceae</taxon>
        <taxon>Rhodopirellula</taxon>
    </lineage>
</organism>
<proteinExistence type="predicted"/>